<organism evidence="1 2">
    <name type="scientific">Pseudonocardia kunmingensis</name>
    <dbReference type="NCBI Taxonomy" id="630975"/>
    <lineage>
        <taxon>Bacteria</taxon>
        <taxon>Bacillati</taxon>
        <taxon>Actinomycetota</taxon>
        <taxon>Actinomycetes</taxon>
        <taxon>Pseudonocardiales</taxon>
        <taxon>Pseudonocardiaceae</taxon>
        <taxon>Pseudonocardia</taxon>
    </lineage>
</organism>
<keyword evidence="2" id="KW-1185">Reference proteome</keyword>
<dbReference type="RefSeq" id="WP_170231780.1">
    <property type="nucleotide sequence ID" value="NZ_VFPA01000007.1"/>
</dbReference>
<dbReference type="AlphaFoldDB" id="A0A543CYR5"/>
<gene>
    <name evidence="1" type="ORF">FB558_8085</name>
</gene>
<reference evidence="1 2" key="1">
    <citation type="submission" date="2019-06" db="EMBL/GenBank/DDBJ databases">
        <title>Sequencing the genomes of 1000 actinobacteria strains.</title>
        <authorList>
            <person name="Klenk H.-P."/>
        </authorList>
    </citation>
    <scope>NUCLEOTIDE SEQUENCE [LARGE SCALE GENOMIC DNA]</scope>
    <source>
        <strain evidence="1 2">DSM 45301</strain>
    </source>
</reference>
<dbReference type="EMBL" id="VFPA01000007">
    <property type="protein sequence ID" value="TQM02219.1"/>
    <property type="molecule type" value="Genomic_DNA"/>
</dbReference>
<protein>
    <submittedName>
        <fullName evidence="1">Uncharacterized protein</fullName>
    </submittedName>
</protein>
<accession>A0A543CYR5</accession>
<evidence type="ECO:0000313" key="2">
    <source>
        <dbReference type="Proteomes" id="UP000315677"/>
    </source>
</evidence>
<evidence type="ECO:0000313" key="1">
    <source>
        <dbReference type="EMBL" id="TQM02219.1"/>
    </source>
</evidence>
<comment type="caution">
    <text evidence="1">The sequence shown here is derived from an EMBL/GenBank/DDBJ whole genome shotgun (WGS) entry which is preliminary data.</text>
</comment>
<proteinExistence type="predicted"/>
<sequence length="57" mass="6213">MTLMTTSVATGRGTRLHVESVVPTYARAWKQRPAVVIRGGFGTDNSTGVSAEERRHL</sequence>
<name>A0A543CYR5_9PSEU</name>
<dbReference type="Proteomes" id="UP000315677">
    <property type="component" value="Unassembled WGS sequence"/>
</dbReference>